<comment type="caution">
    <text evidence="5">The sequence shown here is derived from an EMBL/GenBank/DDBJ whole genome shotgun (WGS) entry which is preliminary data.</text>
</comment>
<accession>A0A150IRX2</accession>
<name>A0A150IRX2_9EURY</name>
<sequence>MAKKIMTGNIAAAWGAKLSKAEVIAAYPITPQTIIVEKLAKFISDGELNAEYLRVESEHSAMAACIAASQTGARTFTATSSQGLALMHELLHWATGARTPIVMANVNRALAPPWNIWADHTDMMSQRDTGWIQIYAESNQEVLDTIIMSYKLCEDKKIHLPAMIGLDAFYLSHTSEIVDIPPQEEVDNFLPPYEALYHLDVENPLSVGSLSMPNQWYSEFRYKIYKSMGEVIPKLNKIEKEFNKQFDRNYSGSLDLYMTEDAEIIFIVAGTVAGTVKQTIDELRAKGIKVGVIRLRIFRPFPYEEFKKALKNSLFVGVLDRSFSFGYEGQIYSELKASLYGSGINPLIKNYIIGIGGRDITIETIKYVFEDCEKCLKKKRVDTNIEWINIKVK</sequence>
<dbReference type="SUPFAM" id="SSF52518">
    <property type="entry name" value="Thiamin diphosphate-binding fold (THDP-binding)"/>
    <property type="match status" value="1"/>
</dbReference>
<protein>
    <submittedName>
        <fullName evidence="5">Ketoisovalerate oxidoreductase subunit VorA</fullName>
        <ecNumber evidence="5">1.2.7.7</ecNumber>
    </submittedName>
</protein>
<proteinExistence type="predicted"/>
<comment type="subunit">
    <text evidence="1">Heterotetramer of one alpha, one beta, one delta and one gamma chain.</text>
</comment>
<dbReference type="AlphaFoldDB" id="A0A150IRX2"/>
<dbReference type="CDD" id="cd07034">
    <property type="entry name" value="TPP_PYR_PFOR_IOR-alpha_like"/>
    <property type="match status" value="1"/>
</dbReference>
<dbReference type="GO" id="GO:0019752">
    <property type="term" value="P:carboxylic acid metabolic process"/>
    <property type="evidence" value="ECO:0007669"/>
    <property type="project" value="UniProtKB-ARBA"/>
</dbReference>
<dbReference type="InterPro" id="IPR029061">
    <property type="entry name" value="THDP-binding"/>
</dbReference>
<evidence type="ECO:0000313" key="5">
    <source>
        <dbReference type="EMBL" id="KYC47720.1"/>
    </source>
</evidence>
<dbReference type="GO" id="GO:0006979">
    <property type="term" value="P:response to oxidative stress"/>
    <property type="evidence" value="ECO:0007669"/>
    <property type="project" value="TreeGrafter"/>
</dbReference>
<dbReference type="Proteomes" id="UP000075578">
    <property type="component" value="Unassembled WGS sequence"/>
</dbReference>
<dbReference type="GO" id="GO:0043807">
    <property type="term" value="F:3-methyl-2-oxobutanoate dehydrogenase (ferredoxin) activity"/>
    <property type="evidence" value="ECO:0007669"/>
    <property type="project" value="UniProtKB-EC"/>
</dbReference>
<evidence type="ECO:0000256" key="2">
    <source>
        <dbReference type="ARBA" id="ARBA00023002"/>
    </source>
</evidence>
<dbReference type="Pfam" id="PF17147">
    <property type="entry name" value="PFOR_II"/>
    <property type="match status" value="1"/>
</dbReference>
<dbReference type="PATRIC" id="fig|1705564.3.peg.1767"/>
<dbReference type="Gene3D" id="3.40.50.920">
    <property type="match status" value="1"/>
</dbReference>
<evidence type="ECO:0000256" key="1">
    <source>
        <dbReference type="ARBA" id="ARBA00011595"/>
    </source>
</evidence>
<organism evidence="5 6">
    <name type="scientific">Candidatus Methanofastidiosum methylothiophilum</name>
    <dbReference type="NCBI Taxonomy" id="1705564"/>
    <lineage>
        <taxon>Archaea</taxon>
        <taxon>Methanobacteriati</taxon>
        <taxon>Methanobacteriota</taxon>
        <taxon>Stenosarchaea group</taxon>
        <taxon>Candidatus Methanofastidiosia</taxon>
        <taxon>Candidatus Methanofastidiosales</taxon>
        <taxon>Candidatus Methanofastidiosaceae</taxon>
        <taxon>Candidatus Methanofastidiosum</taxon>
    </lineage>
</organism>
<dbReference type="InterPro" id="IPR033412">
    <property type="entry name" value="PFOR_II"/>
</dbReference>
<dbReference type="FunFam" id="3.40.50.920:FF:000010">
    <property type="entry name" value="Pyruvate ferredoxin oxidoreductase, alpha subunit"/>
    <property type="match status" value="1"/>
</dbReference>
<feature type="domain" description="Pyruvate flavodoxin/ferredoxin oxidoreductase pyrimidine binding" evidence="3">
    <location>
        <begin position="15"/>
        <end position="229"/>
    </location>
</feature>
<dbReference type="InterPro" id="IPR009014">
    <property type="entry name" value="Transketo_C/PFOR_II"/>
</dbReference>
<evidence type="ECO:0000313" key="6">
    <source>
        <dbReference type="Proteomes" id="UP000075578"/>
    </source>
</evidence>
<dbReference type="FunFam" id="3.40.50.970:FF:000012">
    <property type="entry name" value="Pyruvate:ferredoxin (Flavodoxin) oxidoreductase"/>
    <property type="match status" value="1"/>
</dbReference>
<dbReference type="SUPFAM" id="SSF52922">
    <property type="entry name" value="TK C-terminal domain-like"/>
    <property type="match status" value="1"/>
</dbReference>
<dbReference type="PANTHER" id="PTHR32154:SF0">
    <property type="entry name" value="PYRUVATE-FLAVODOXIN OXIDOREDUCTASE-RELATED"/>
    <property type="match status" value="1"/>
</dbReference>
<dbReference type="GO" id="GO:0044272">
    <property type="term" value="P:sulfur compound biosynthetic process"/>
    <property type="evidence" value="ECO:0007669"/>
    <property type="project" value="UniProtKB-ARBA"/>
</dbReference>
<dbReference type="EC" id="1.2.7.7" evidence="5"/>
<dbReference type="InterPro" id="IPR002880">
    <property type="entry name" value="Pyrv_Fd/Flavodoxin_OxRdtase_N"/>
</dbReference>
<reference evidence="5 6" key="1">
    <citation type="journal article" date="2016" name="ISME J.">
        <title>Chasing the elusive Euryarchaeota class WSA2: genomes reveal a uniquely fastidious methyl-reducing methanogen.</title>
        <authorList>
            <person name="Nobu M.K."/>
            <person name="Narihiro T."/>
            <person name="Kuroda K."/>
            <person name="Mei R."/>
            <person name="Liu W.T."/>
        </authorList>
    </citation>
    <scope>NUCLEOTIDE SEQUENCE [LARGE SCALE GENOMIC DNA]</scope>
    <source>
        <strain evidence="5">U1lsi0528_Bin089</strain>
    </source>
</reference>
<dbReference type="PANTHER" id="PTHR32154">
    <property type="entry name" value="PYRUVATE-FLAVODOXIN OXIDOREDUCTASE-RELATED"/>
    <property type="match status" value="1"/>
</dbReference>
<dbReference type="Pfam" id="PF01855">
    <property type="entry name" value="POR_N"/>
    <property type="match status" value="1"/>
</dbReference>
<evidence type="ECO:0000259" key="3">
    <source>
        <dbReference type="Pfam" id="PF01855"/>
    </source>
</evidence>
<evidence type="ECO:0000259" key="4">
    <source>
        <dbReference type="Pfam" id="PF17147"/>
    </source>
</evidence>
<dbReference type="InterPro" id="IPR050722">
    <property type="entry name" value="Pyruvate:ferred/Flavod_OxRd"/>
</dbReference>
<keyword evidence="2 5" id="KW-0560">Oxidoreductase</keyword>
<feature type="domain" description="Pyruvate:ferredoxin oxidoreductase core" evidence="4">
    <location>
        <begin position="262"/>
        <end position="365"/>
    </location>
</feature>
<dbReference type="EMBL" id="LNGD01000152">
    <property type="protein sequence ID" value="KYC47720.1"/>
    <property type="molecule type" value="Genomic_DNA"/>
</dbReference>
<gene>
    <name evidence="5" type="primary">vorA</name>
    <name evidence="5" type="ORF">AMQ74_01657</name>
</gene>
<dbReference type="Gene3D" id="3.40.50.970">
    <property type="match status" value="1"/>
</dbReference>